<dbReference type="Gene3D" id="3.40.50.720">
    <property type="entry name" value="NAD(P)-binding Rossmann-like Domain"/>
    <property type="match status" value="1"/>
</dbReference>
<dbReference type="InterPro" id="IPR000594">
    <property type="entry name" value="ThiF_NAD_FAD-bd"/>
</dbReference>
<dbReference type="PANTHER" id="PTHR10953:SF102">
    <property type="entry name" value="ADENYLYLTRANSFERASE AND SULFURTRANSFERASE MOCS3"/>
    <property type="match status" value="1"/>
</dbReference>
<accession>A0ABU3TTA0</accession>
<dbReference type="PANTHER" id="PTHR10953">
    <property type="entry name" value="UBIQUITIN-ACTIVATING ENZYME E1"/>
    <property type="match status" value="1"/>
</dbReference>
<reference evidence="2 3" key="1">
    <citation type="submission" date="2023-09" db="EMBL/GenBank/DDBJ databases">
        <title>Aquirufa genomes.</title>
        <authorList>
            <person name="Pitt A."/>
        </authorList>
    </citation>
    <scope>NUCLEOTIDE SEQUENCE [LARGE SCALE GENOMIC DNA]</scope>
    <source>
        <strain evidence="2 3">LEOWEIH-7C</strain>
    </source>
</reference>
<keyword evidence="3" id="KW-1185">Reference proteome</keyword>
<sequence length="357" mass="39777">MLSSTEFTRYQKQLAIPEWDEAKQLLLKQAHVMIVGAGGLGVSVIPYLAAAGVGHLTLIDHDVVELSNLGRQTIYREDQIGQSKVLLAKDFVEALNPHVQVDAKPEKFSMANYQLVQSVDLVVDCTDNFDTRYLINDACVKFGKAFVYAAIHTWEGQLAVCNAHGTGPTYRCLFPDEPSAGEIPTCNEAGVLGFLPGMMGLMQAKEAIFYLAGMSSPAQNHLLRWDVRSMRMHQFRMERTLDAAERIFPVKAWVPVELDAVDAADAISQGDIQFVLDVREPFEWEEAQIAGSICMSMNQLQIDLIPREVPGLVVCHHGMRSMFVIKHLRQLGFENLINLAGGIDAWSREVDDSIPRY</sequence>
<dbReference type="InterPro" id="IPR001763">
    <property type="entry name" value="Rhodanese-like_dom"/>
</dbReference>
<dbReference type="CDD" id="cd00757">
    <property type="entry name" value="ThiF_MoeB_HesA_family"/>
    <property type="match status" value="1"/>
</dbReference>
<feature type="domain" description="Rhodanese" evidence="1">
    <location>
        <begin position="275"/>
        <end position="355"/>
    </location>
</feature>
<organism evidence="2 3">
    <name type="scientific">Aquirufa regiilacus</name>
    <dbReference type="NCBI Taxonomy" id="3024868"/>
    <lineage>
        <taxon>Bacteria</taxon>
        <taxon>Pseudomonadati</taxon>
        <taxon>Bacteroidota</taxon>
        <taxon>Cytophagia</taxon>
        <taxon>Cytophagales</taxon>
        <taxon>Flectobacillaceae</taxon>
        <taxon>Aquirufa</taxon>
    </lineage>
</organism>
<dbReference type="InterPro" id="IPR045886">
    <property type="entry name" value="ThiF/MoeB/HesA"/>
</dbReference>
<proteinExistence type="predicted"/>
<evidence type="ECO:0000313" key="2">
    <source>
        <dbReference type="EMBL" id="MDU0809087.1"/>
    </source>
</evidence>
<name>A0ABU3TTA0_9BACT</name>
<dbReference type="SUPFAM" id="SSF69572">
    <property type="entry name" value="Activating enzymes of the ubiquitin-like proteins"/>
    <property type="match status" value="1"/>
</dbReference>
<evidence type="ECO:0000313" key="3">
    <source>
        <dbReference type="Proteomes" id="UP001249959"/>
    </source>
</evidence>
<dbReference type="PROSITE" id="PS50206">
    <property type="entry name" value="RHODANESE_3"/>
    <property type="match status" value="1"/>
</dbReference>
<dbReference type="RefSeq" id="WP_315577054.1">
    <property type="nucleotide sequence ID" value="NZ_JARDXH010000005.1"/>
</dbReference>
<dbReference type="Pfam" id="PF00581">
    <property type="entry name" value="Rhodanese"/>
    <property type="match status" value="1"/>
</dbReference>
<dbReference type="Proteomes" id="UP001249959">
    <property type="component" value="Unassembled WGS sequence"/>
</dbReference>
<comment type="caution">
    <text evidence="2">The sequence shown here is derived from an EMBL/GenBank/DDBJ whole genome shotgun (WGS) entry which is preliminary data.</text>
</comment>
<dbReference type="SUPFAM" id="SSF52821">
    <property type="entry name" value="Rhodanese/Cell cycle control phosphatase"/>
    <property type="match status" value="1"/>
</dbReference>
<dbReference type="SMART" id="SM00450">
    <property type="entry name" value="RHOD"/>
    <property type="match status" value="1"/>
</dbReference>
<dbReference type="InterPro" id="IPR035985">
    <property type="entry name" value="Ubiquitin-activating_enz"/>
</dbReference>
<dbReference type="Pfam" id="PF00899">
    <property type="entry name" value="ThiF"/>
    <property type="match status" value="1"/>
</dbReference>
<gene>
    <name evidence="2" type="ORF">PQG45_08565</name>
</gene>
<dbReference type="EMBL" id="JAVNWW010000003">
    <property type="protein sequence ID" value="MDU0809087.1"/>
    <property type="molecule type" value="Genomic_DNA"/>
</dbReference>
<dbReference type="InterPro" id="IPR036873">
    <property type="entry name" value="Rhodanese-like_dom_sf"/>
</dbReference>
<dbReference type="Gene3D" id="3.40.250.10">
    <property type="entry name" value="Rhodanese-like domain"/>
    <property type="match status" value="1"/>
</dbReference>
<evidence type="ECO:0000259" key="1">
    <source>
        <dbReference type="PROSITE" id="PS50206"/>
    </source>
</evidence>
<protein>
    <submittedName>
        <fullName evidence="2">HesA/MoeB/ThiF family protein</fullName>
    </submittedName>
</protein>